<feature type="compositionally biased region" description="Basic and acidic residues" evidence="1">
    <location>
        <begin position="79"/>
        <end position="97"/>
    </location>
</feature>
<evidence type="ECO:0000313" key="2">
    <source>
        <dbReference type="EMBL" id="PMD49112.1"/>
    </source>
</evidence>
<gene>
    <name evidence="2" type="ORF">K444DRAFT_671112</name>
</gene>
<dbReference type="Proteomes" id="UP000235371">
    <property type="component" value="Unassembled WGS sequence"/>
</dbReference>
<name>A0A2J6SED2_9HELO</name>
<feature type="compositionally biased region" description="Basic and acidic residues" evidence="1">
    <location>
        <begin position="57"/>
        <end position="70"/>
    </location>
</feature>
<proteinExistence type="predicted"/>
<keyword evidence="3" id="KW-1185">Reference proteome</keyword>
<dbReference type="EMBL" id="KZ613936">
    <property type="protein sequence ID" value="PMD49112.1"/>
    <property type="molecule type" value="Genomic_DNA"/>
</dbReference>
<evidence type="ECO:0000313" key="3">
    <source>
        <dbReference type="Proteomes" id="UP000235371"/>
    </source>
</evidence>
<dbReference type="AlphaFoldDB" id="A0A2J6SED2"/>
<feature type="region of interest" description="Disordered" evidence="1">
    <location>
        <begin position="25"/>
        <end position="120"/>
    </location>
</feature>
<protein>
    <submittedName>
        <fullName evidence="2">Uncharacterized protein</fullName>
    </submittedName>
</protein>
<organism evidence="2 3">
    <name type="scientific">Hyaloscypha bicolor E</name>
    <dbReference type="NCBI Taxonomy" id="1095630"/>
    <lineage>
        <taxon>Eukaryota</taxon>
        <taxon>Fungi</taxon>
        <taxon>Dikarya</taxon>
        <taxon>Ascomycota</taxon>
        <taxon>Pezizomycotina</taxon>
        <taxon>Leotiomycetes</taxon>
        <taxon>Helotiales</taxon>
        <taxon>Hyaloscyphaceae</taxon>
        <taxon>Hyaloscypha</taxon>
        <taxon>Hyaloscypha bicolor</taxon>
    </lineage>
</organism>
<feature type="compositionally biased region" description="Acidic residues" evidence="1">
    <location>
        <begin position="46"/>
        <end position="56"/>
    </location>
</feature>
<evidence type="ECO:0000256" key="1">
    <source>
        <dbReference type="SAM" id="MobiDB-lite"/>
    </source>
</evidence>
<dbReference type="RefSeq" id="XP_024726016.1">
    <property type="nucleotide sequence ID" value="XM_024887716.1"/>
</dbReference>
<accession>A0A2J6SED2</accession>
<dbReference type="InParanoid" id="A0A2J6SED2"/>
<dbReference type="GeneID" id="36595792"/>
<sequence>MSEALFPPAGFSEADRRADLWLSSLHTTSWTDEVEGRAEIDSGNESNEELEAESQEESEKKSQVESEEGSKLGTELQESEQKAREDPEVSEENHDGYAGHQVSDGHVGMNNENNGSNDYEPHLIDGHRNIIDNQAGITSRGEHIWLSSTGRKKSVDSTPRATHRGRDQAVGYAGEGFIVNILKTKIEDTGRANSVGMQMFIPIARRKSPI</sequence>
<reference evidence="2 3" key="1">
    <citation type="submission" date="2016-04" db="EMBL/GenBank/DDBJ databases">
        <title>A degradative enzymes factory behind the ericoid mycorrhizal symbiosis.</title>
        <authorList>
            <consortium name="DOE Joint Genome Institute"/>
            <person name="Martino E."/>
            <person name="Morin E."/>
            <person name="Grelet G."/>
            <person name="Kuo A."/>
            <person name="Kohler A."/>
            <person name="Daghino S."/>
            <person name="Barry K."/>
            <person name="Choi C."/>
            <person name="Cichocki N."/>
            <person name="Clum A."/>
            <person name="Copeland A."/>
            <person name="Hainaut M."/>
            <person name="Haridas S."/>
            <person name="Labutti K."/>
            <person name="Lindquist E."/>
            <person name="Lipzen A."/>
            <person name="Khouja H.-R."/>
            <person name="Murat C."/>
            <person name="Ohm R."/>
            <person name="Olson A."/>
            <person name="Spatafora J."/>
            <person name="Veneault-Fourrey C."/>
            <person name="Henrissat B."/>
            <person name="Grigoriev I."/>
            <person name="Martin F."/>
            <person name="Perotto S."/>
        </authorList>
    </citation>
    <scope>NUCLEOTIDE SEQUENCE [LARGE SCALE GENOMIC DNA]</scope>
    <source>
        <strain evidence="2 3">E</strain>
    </source>
</reference>